<protein>
    <submittedName>
        <fullName evidence="1">Uncharacterized protein</fullName>
    </submittedName>
</protein>
<name>J9D1T5_EDHAE</name>
<dbReference type="EMBL" id="AFBI03000112">
    <property type="protein sequence ID" value="EJW01816.1"/>
    <property type="molecule type" value="Genomic_DNA"/>
</dbReference>
<reference evidence="2" key="2">
    <citation type="submission" date="2015-07" db="EMBL/GenBank/DDBJ databases">
        <title>Contrasting host-pathogen interactions and genome evolution in two generalist and specialist microsporidian pathogens of mosquitoes.</title>
        <authorList>
            <consortium name="The Broad Institute Genomics Platform"/>
            <consortium name="The Broad Institute Genome Sequencing Center for Infectious Disease"/>
            <person name="Cuomo C.A."/>
            <person name="Sanscrainte N.D."/>
            <person name="Goldberg J.M."/>
            <person name="Heiman D."/>
            <person name="Young S."/>
            <person name="Zeng Q."/>
            <person name="Becnel J.J."/>
            <person name="Birren B.W."/>
        </authorList>
    </citation>
    <scope>NUCLEOTIDE SEQUENCE [LARGE SCALE GENOMIC DNA]</scope>
    <source>
        <strain evidence="2">USNM 41457</strain>
    </source>
</reference>
<organism evidence="1 2">
    <name type="scientific">Edhazardia aedis (strain USNM 41457)</name>
    <name type="common">Microsporidian parasite</name>
    <dbReference type="NCBI Taxonomy" id="1003232"/>
    <lineage>
        <taxon>Eukaryota</taxon>
        <taxon>Fungi</taxon>
        <taxon>Fungi incertae sedis</taxon>
        <taxon>Microsporidia</taxon>
        <taxon>Edhazardia</taxon>
    </lineage>
</organism>
<dbReference type="InParanoid" id="J9D1T5"/>
<evidence type="ECO:0000313" key="1">
    <source>
        <dbReference type="EMBL" id="EJW01816.1"/>
    </source>
</evidence>
<evidence type="ECO:0000313" key="2">
    <source>
        <dbReference type="Proteomes" id="UP000003163"/>
    </source>
</evidence>
<reference evidence="1 2" key="1">
    <citation type="submission" date="2011-08" db="EMBL/GenBank/DDBJ databases">
        <authorList>
            <person name="Liu Z.J."/>
            <person name="Shi F.L."/>
            <person name="Lu J.Q."/>
            <person name="Li M."/>
            <person name="Wang Z.L."/>
        </authorList>
    </citation>
    <scope>NUCLEOTIDE SEQUENCE [LARGE SCALE GENOMIC DNA]</scope>
    <source>
        <strain evidence="1 2">USNM 41457</strain>
    </source>
</reference>
<sequence length="196" mass="23378">MKRMENQFAFVVFTFPEVIICKKTKLLYYKVCDCFKYLNDNKCAPIPYLDLFKYNCAFDLPEKYHIHLELYIDKILSKDWCKGNILKKSEFNGECSYQERNPIQIYMRNILFLSYYSDIFTAIIEKIRIVLAKTAREDEELKIELENKSRNYILTIYLYKDDNLLHKFVFSSTRDFLGIISHATPILSILAIKNIK</sequence>
<gene>
    <name evidence="1" type="ORF">EDEG_03706</name>
</gene>
<keyword evidence="2" id="KW-1185">Reference proteome</keyword>
<dbReference type="VEuPathDB" id="MicrosporidiaDB:EDEG_03706"/>
<proteinExistence type="predicted"/>
<dbReference type="HOGENOM" id="CLU_1390210_0_0_1"/>
<accession>J9D1T5</accession>
<dbReference type="Proteomes" id="UP000003163">
    <property type="component" value="Unassembled WGS sequence"/>
</dbReference>
<comment type="caution">
    <text evidence="1">The sequence shown here is derived from an EMBL/GenBank/DDBJ whole genome shotgun (WGS) entry which is preliminary data.</text>
</comment>
<dbReference type="AlphaFoldDB" id="J9D1T5"/>